<evidence type="ECO:0000256" key="3">
    <source>
        <dbReference type="ARBA" id="ARBA00022801"/>
    </source>
</evidence>
<feature type="active site" evidence="7">
    <location>
        <position position="115"/>
    </location>
</feature>
<evidence type="ECO:0000256" key="6">
    <source>
        <dbReference type="HAMAP-Rule" id="MF_00444"/>
    </source>
</evidence>
<dbReference type="InterPro" id="IPR001907">
    <property type="entry name" value="ClpP"/>
</dbReference>
<reference evidence="13" key="1">
    <citation type="journal article" date="2019" name="Int. J. Syst. Evol. Microbiol.">
        <title>The Global Catalogue of Microorganisms (GCM) 10K type strain sequencing project: providing services to taxonomists for standard genome sequencing and annotation.</title>
        <authorList>
            <consortium name="The Broad Institute Genomics Platform"/>
            <consortium name="The Broad Institute Genome Sequencing Center for Infectious Disease"/>
            <person name="Wu L."/>
            <person name="Ma J."/>
        </authorList>
    </citation>
    <scope>NUCLEOTIDE SEQUENCE [LARGE SCALE GENOMIC DNA]</scope>
    <source>
        <strain evidence="13">KCTC 52606</strain>
    </source>
</reference>
<keyword evidence="13" id="KW-1185">Reference proteome</keyword>
<evidence type="ECO:0000256" key="5">
    <source>
        <dbReference type="ARBA" id="ARBA00034021"/>
    </source>
</evidence>
<evidence type="ECO:0000256" key="4">
    <source>
        <dbReference type="ARBA" id="ARBA00022825"/>
    </source>
</evidence>
<evidence type="ECO:0000256" key="8">
    <source>
        <dbReference type="PROSITE-ProRule" id="PRU10086"/>
    </source>
</evidence>
<keyword evidence="2 6" id="KW-0645">Protease</keyword>
<name>A0ABV7EFI0_9SPHN</name>
<dbReference type="Gene3D" id="3.90.226.10">
    <property type="entry name" value="2-enoyl-CoA Hydratase, Chain A, domain 1"/>
    <property type="match status" value="1"/>
</dbReference>
<proteinExistence type="inferred from homology"/>
<dbReference type="PANTHER" id="PTHR10381">
    <property type="entry name" value="ATP-DEPENDENT CLP PROTEASE PROTEOLYTIC SUBUNIT"/>
    <property type="match status" value="1"/>
</dbReference>
<evidence type="ECO:0000256" key="7">
    <source>
        <dbReference type="PROSITE-ProRule" id="PRU10085"/>
    </source>
</evidence>
<dbReference type="HAMAP" id="MF_00444">
    <property type="entry name" value="ClpP"/>
    <property type="match status" value="1"/>
</dbReference>
<comment type="catalytic activity">
    <reaction evidence="5 6 8">
        <text>Hydrolysis of proteins to small peptides in the presence of ATP and magnesium. alpha-casein is the usual test substrate. In the absence of ATP, only oligopeptides shorter than five residues are hydrolyzed (such as succinyl-Leu-Tyr-|-NHMec, and Leu-Tyr-Leu-|-Tyr-Trp, in which cleavage of the -Tyr-|-Leu- and -Tyr-|-Trp bonds also occurs).</text>
        <dbReference type="EC" id="3.4.21.92"/>
    </reaction>
</comment>
<dbReference type="CDD" id="cd07017">
    <property type="entry name" value="S14_ClpP_2"/>
    <property type="match status" value="1"/>
</dbReference>
<evidence type="ECO:0000256" key="10">
    <source>
        <dbReference type="RuleBase" id="RU000550"/>
    </source>
</evidence>
<dbReference type="SUPFAM" id="SSF52096">
    <property type="entry name" value="ClpP/crotonase"/>
    <property type="match status" value="1"/>
</dbReference>
<comment type="subcellular location">
    <subcellularLocation>
        <location evidence="6">Cytoplasm</location>
    </subcellularLocation>
</comment>
<evidence type="ECO:0000313" key="12">
    <source>
        <dbReference type="EMBL" id="MFC3100337.1"/>
    </source>
</evidence>
<evidence type="ECO:0000256" key="1">
    <source>
        <dbReference type="ARBA" id="ARBA00007039"/>
    </source>
</evidence>
<feature type="active site" description="Nucleophile" evidence="6">
    <location>
        <position position="115"/>
    </location>
</feature>
<dbReference type="GO" id="GO:0008233">
    <property type="term" value="F:peptidase activity"/>
    <property type="evidence" value="ECO:0007669"/>
    <property type="project" value="UniProtKB-KW"/>
</dbReference>
<dbReference type="InterPro" id="IPR033135">
    <property type="entry name" value="ClpP_His_AS"/>
</dbReference>
<dbReference type="PROSITE" id="PS00381">
    <property type="entry name" value="CLP_PROTEASE_SER"/>
    <property type="match status" value="1"/>
</dbReference>
<dbReference type="PANTHER" id="PTHR10381:SF11">
    <property type="entry name" value="ATP-DEPENDENT CLP PROTEASE PROTEOLYTIC SUBUNIT, MITOCHONDRIAL"/>
    <property type="match status" value="1"/>
</dbReference>
<dbReference type="PROSITE" id="PS00382">
    <property type="entry name" value="CLP_PROTEASE_HIS"/>
    <property type="match status" value="1"/>
</dbReference>
<dbReference type="InterPro" id="IPR018215">
    <property type="entry name" value="ClpP_Ser_AS"/>
</dbReference>
<sequence>MFDLFGDSRDRFHTDPVTGALVPVVVESTSRGERSFDIFSRLLRERIVFVTGPIEDNMASLIVAQLLFLESENSQDISMYINSPGGVVTAGMAIHDTMQYIKPKVRTVCIGQAASMGSFLLAAGEPGMRVALPNARIMIHQPSGGARGMASDIEIQAKEILRIKARMNDLYVKYTGQSLEAVERAMDRDTFLEADEAKAFGLVDAVFAHRPKTDGEETAPGTGGAPE</sequence>
<dbReference type="GO" id="GO:0006508">
    <property type="term" value="P:proteolysis"/>
    <property type="evidence" value="ECO:0007669"/>
    <property type="project" value="UniProtKB-KW"/>
</dbReference>
<keyword evidence="6" id="KW-0963">Cytoplasm</keyword>
<dbReference type="NCBIfam" id="NF009205">
    <property type="entry name" value="PRK12553.1"/>
    <property type="match status" value="1"/>
</dbReference>
<dbReference type="Pfam" id="PF00574">
    <property type="entry name" value="CLP_protease"/>
    <property type="match status" value="1"/>
</dbReference>
<dbReference type="EC" id="3.4.21.92" evidence="6 9"/>
<evidence type="ECO:0000256" key="11">
    <source>
        <dbReference type="RuleBase" id="RU003567"/>
    </source>
</evidence>
<evidence type="ECO:0000256" key="9">
    <source>
        <dbReference type="RuleBase" id="RU000549"/>
    </source>
</evidence>
<evidence type="ECO:0000313" key="13">
    <source>
        <dbReference type="Proteomes" id="UP001595378"/>
    </source>
</evidence>
<protein>
    <recommendedName>
        <fullName evidence="6 11">ATP-dependent Clp protease proteolytic subunit</fullName>
        <ecNumber evidence="6 9">3.4.21.92</ecNumber>
    </recommendedName>
    <alternativeName>
        <fullName evidence="6">Endopeptidase Clp</fullName>
    </alternativeName>
</protein>
<dbReference type="Proteomes" id="UP001595378">
    <property type="component" value="Unassembled WGS sequence"/>
</dbReference>
<keyword evidence="4 6" id="KW-0720">Serine protease</keyword>
<comment type="similarity">
    <text evidence="1 6 11">Belongs to the peptidase S14 family.</text>
</comment>
<dbReference type="RefSeq" id="WP_336917597.1">
    <property type="nucleotide sequence ID" value="NZ_JBANRN010000002.1"/>
</dbReference>
<comment type="subunit">
    <text evidence="6">Fourteen ClpP subunits assemble into 2 heptameric rings which stack back to back to give a disk-like structure with a central cavity, resembling the structure of eukaryotic proteasomes.</text>
</comment>
<dbReference type="PRINTS" id="PR00127">
    <property type="entry name" value="CLPPROTEASEP"/>
</dbReference>
<dbReference type="InterPro" id="IPR023562">
    <property type="entry name" value="ClpP/TepA"/>
</dbReference>
<organism evidence="12 13">
    <name type="scientific">Alteraurantiacibacter lauratis</name>
    <dbReference type="NCBI Taxonomy" id="2054627"/>
    <lineage>
        <taxon>Bacteria</taxon>
        <taxon>Pseudomonadati</taxon>
        <taxon>Pseudomonadota</taxon>
        <taxon>Alphaproteobacteria</taxon>
        <taxon>Sphingomonadales</taxon>
        <taxon>Erythrobacteraceae</taxon>
        <taxon>Alteraurantiacibacter</taxon>
    </lineage>
</organism>
<comment type="function">
    <text evidence="6 10">Cleaves peptides in various proteins in a process that requires ATP hydrolysis. Has a chymotrypsin-like activity. Plays a major role in the degradation of misfolded proteins.</text>
</comment>
<dbReference type="NCBIfam" id="NF001368">
    <property type="entry name" value="PRK00277.1"/>
    <property type="match status" value="1"/>
</dbReference>
<keyword evidence="3 6" id="KW-0378">Hydrolase</keyword>
<gene>
    <name evidence="6" type="primary">clpP</name>
    <name evidence="12" type="ORF">ACFODK_05465</name>
</gene>
<accession>A0ABV7EFI0</accession>
<evidence type="ECO:0000256" key="2">
    <source>
        <dbReference type="ARBA" id="ARBA00022670"/>
    </source>
</evidence>
<dbReference type="InterPro" id="IPR029045">
    <property type="entry name" value="ClpP/crotonase-like_dom_sf"/>
</dbReference>
<feature type="active site" evidence="6 8">
    <location>
        <position position="140"/>
    </location>
</feature>
<comment type="caution">
    <text evidence="12">The sequence shown here is derived from an EMBL/GenBank/DDBJ whole genome shotgun (WGS) entry which is preliminary data.</text>
</comment>
<dbReference type="EMBL" id="JBHRSU010000005">
    <property type="protein sequence ID" value="MFC3100337.1"/>
    <property type="molecule type" value="Genomic_DNA"/>
</dbReference>